<name>A6JXL4_RAT</name>
<reference evidence="1 2" key="1">
    <citation type="submission" date="2005-09" db="EMBL/GenBank/DDBJ databases">
        <authorList>
            <person name="Mural R.J."/>
            <person name="Li P.W."/>
            <person name="Adams M.D."/>
            <person name="Amanatides P.G."/>
            <person name="Baden-Tillson H."/>
            <person name="Barnstead M."/>
            <person name="Chin S.H."/>
            <person name="Dew I."/>
            <person name="Evans C.A."/>
            <person name="Ferriera S."/>
            <person name="Flanigan M."/>
            <person name="Fosler C."/>
            <person name="Glodek A."/>
            <person name="Gu Z."/>
            <person name="Holt R.A."/>
            <person name="Jennings D."/>
            <person name="Kraft C.L."/>
            <person name="Lu F."/>
            <person name="Nguyen T."/>
            <person name="Nusskern D.R."/>
            <person name="Pfannkoch C.M."/>
            <person name="Sitter C."/>
            <person name="Sutton G.G."/>
            <person name="Venter J.C."/>
            <person name="Wang Z."/>
            <person name="Woodage T."/>
            <person name="Zheng X.H."/>
            <person name="Zhong F."/>
        </authorList>
    </citation>
    <scope>NUCLEOTIDE SEQUENCE [LARGE SCALE GENOMIC DNA]</scope>
    <source>
        <strain>BN</strain>
        <strain evidence="2">Sprague-Dawley</strain>
    </source>
</reference>
<proteinExistence type="predicted"/>
<dbReference type="EMBL" id="CH474005">
    <property type="protein sequence ID" value="EDL96394.1"/>
    <property type="molecule type" value="Genomic_DNA"/>
</dbReference>
<evidence type="ECO:0000313" key="2">
    <source>
        <dbReference type="Proteomes" id="UP000234681"/>
    </source>
</evidence>
<dbReference type="AlphaFoldDB" id="A6JXL4"/>
<sequence>MEANAACAVCTPTPLPQSQDCPVLGTDTLWKDYVLPASLAARSDPRAVSINCRKGCTEPLSAGPLPSSYILPGTQTARAAETILNPEAACHACVRGSKPRRKKALSPDGNGMAAEEPHCSLLTLLCACLCEEKKSLFIETFVIPFPVTGS</sequence>
<evidence type="ECO:0000313" key="1">
    <source>
        <dbReference type="EMBL" id="EDL96394.1"/>
    </source>
</evidence>
<gene>
    <name evidence="1" type="ORF">rCG_32380</name>
</gene>
<dbReference type="Proteomes" id="UP000234681">
    <property type="component" value="Chromosome 3"/>
</dbReference>
<protein>
    <submittedName>
        <fullName evidence="1">RCG32380, isoform CRA_b</fullName>
    </submittedName>
</protein>
<organism evidence="1 2">
    <name type="scientific">Rattus norvegicus</name>
    <name type="common">Rat</name>
    <dbReference type="NCBI Taxonomy" id="10116"/>
    <lineage>
        <taxon>Eukaryota</taxon>
        <taxon>Metazoa</taxon>
        <taxon>Chordata</taxon>
        <taxon>Craniata</taxon>
        <taxon>Vertebrata</taxon>
        <taxon>Euteleostomi</taxon>
        <taxon>Mammalia</taxon>
        <taxon>Eutheria</taxon>
        <taxon>Euarchontoglires</taxon>
        <taxon>Glires</taxon>
        <taxon>Rodentia</taxon>
        <taxon>Myomorpha</taxon>
        <taxon>Muroidea</taxon>
        <taxon>Muridae</taxon>
        <taxon>Murinae</taxon>
        <taxon>Rattus</taxon>
    </lineage>
</organism>
<accession>A6JXL4</accession>